<feature type="region of interest" description="Disordered" evidence="1">
    <location>
        <begin position="1"/>
        <end position="65"/>
    </location>
</feature>
<dbReference type="AlphaFoldDB" id="A0A2N8TNV1"/>
<comment type="caution">
    <text evidence="2">The sequence shown here is derived from an EMBL/GenBank/DDBJ whole genome shotgun (WGS) entry which is preliminary data.</text>
</comment>
<proteinExistence type="predicted"/>
<evidence type="ECO:0000313" key="2">
    <source>
        <dbReference type="EMBL" id="PNG20643.1"/>
    </source>
</evidence>
<feature type="compositionally biased region" description="Polar residues" evidence="1">
    <location>
        <begin position="14"/>
        <end position="29"/>
    </location>
</feature>
<evidence type="ECO:0000256" key="1">
    <source>
        <dbReference type="SAM" id="MobiDB-lite"/>
    </source>
</evidence>
<keyword evidence="3" id="KW-1185">Reference proteome</keyword>
<dbReference type="Proteomes" id="UP000235943">
    <property type="component" value="Unassembled WGS sequence"/>
</dbReference>
<accession>A0A2N8TNV1</accession>
<name>A0A2N8TNV1_9ACTN</name>
<dbReference type="OrthoDB" id="4255991at2"/>
<evidence type="ECO:0000313" key="3">
    <source>
        <dbReference type="Proteomes" id="UP000235943"/>
    </source>
</evidence>
<dbReference type="EMBL" id="POUC01000131">
    <property type="protein sequence ID" value="PNG20643.1"/>
    <property type="molecule type" value="Genomic_DNA"/>
</dbReference>
<gene>
    <name evidence="2" type="ORF">C1J00_19120</name>
</gene>
<protein>
    <submittedName>
        <fullName evidence="2">Uncharacterized protein</fullName>
    </submittedName>
</protein>
<sequence>MEPTSLFSAVEGQTRLSSAASPTPATNPFQAPDFAPEFEEDEIFPLEDMTEQPASSRRPARRRAA</sequence>
<feature type="compositionally biased region" description="Acidic residues" evidence="1">
    <location>
        <begin position="36"/>
        <end position="50"/>
    </location>
</feature>
<reference evidence="2 3" key="1">
    <citation type="submission" date="2018-01" db="EMBL/GenBank/DDBJ databases">
        <title>Draft genome sequence of Streptomyces sp. 13K301.</title>
        <authorList>
            <person name="Sahin N."/>
            <person name="Saygin H."/>
            <person name="Ay H."/>
        </authorList>
    </citation>
    <scope>NUCLEOTIDE SEQUENCE [LARGE SCALE GENOMIC DNA]</scope>
    <source>
        <strain evidence="2 3">13K301</strain>
    </source>
</reference>
<organism evidence="2 3">
    <name type="scientific">Streptomyces cahuitamycinicus</name>
    <dbReference type="NCBI Taxonomy" id="2070367"/>
    <lineage>
        <taxon>Bacteria</taxon>
        <taxon>Bacillati</taxon>
        <taxon>Actinomycetota</taxon>
        <taxon>Actinomycetes</taxon>
        <taxon>Kitasatosporales</taxon>
        <taxon>Streptomycetaceae</taxon>
        <taxon>Streptomyces</taxon>
    </lineage>
</organism>